<dbReference type="AlphaFoldDB" id="A0A4Y2AV98"/>
<dbReference type="Proteomes" id="UP000499080">
    <property type="component" value="Unassembled WGS sequence"/>
</dbReference>
<accession>A0A4Y2AV98</accession>
<sequence length="178" mass="20362">MLRFLSRSIITWALSLYMPFFYSTSSKSRSDSVKERFSSQQQICSIIFQTLSTDIQICQLEAQVQKEQHLQKLATQTDSKSLITTVTALFISSASISLPAHTADKTPKRFKDVQTQSKDKHSSQQLRVSIVFPTGHRILWTHLEYLISIPNKDRTMILVFSRTFILSPRSRVIGSHPI</sequence>
<protein>
    <submittedName>
        <fullName evidence="1">Uncharacterized protein</fullName>
    </submittedName>
</protein>
<reference evidence="1 2" key="1">
    <citation type="journal article" date="2019" name="Sci. Rep.">
        <title>Orb-weaving spider Araneus ventricosus genome elucidates the spidroin gene catalogue.</title>
        <authorList>
            <person name="Kono N."/>
            <person name="Nakamura H."/>
            <person name="Ohtoshi R."/>
            <person name="Moran D.A.P."/>
            <person name="Shinohara A."/>
            <person name="Yoshida Y."/>
            <person name="Fujiwara M."/>
            <person name="Mori M."/>
            <person name="Tomita M."/>
            <person name="Arakawa K."/>
        </authorList>
    </citation>
    <scope>NUCLEOTIDE SEQUENCE [LARGE SCALE GENOMIC DNA]</scope>
</reference>
<evidence type="ECO:0000313" key="2">
    <source>
        <dbReference type="Proteomes" id="UP000499080"/>
    </source>
</evidence>
<keyword evidence="2" id="KW-1185">Reference proteome</keyword>
<comment type="caution">
    <text evidence="1">The sequence shown here is derived from an EMBL/GenBank/DDBJ whole genome shotgun (WGS) entry which is preliminary data.</text>
</comment>
<name>A0A4Y2AV98_ARAVE</name>
<gene>
    <name evidence="1" type="ORF">AVEN_212290_1</name>
</gene>
<organism evidence="1 2">
    <name type="scientific">Araneus ventricosus</name>
    <name type="common">Orbweaver spider</name>
    <name type="synonym">Epeira ventricosa</name>
    <dbReference type="NCBI Taxonomy" id="182803"/>
    <lineage>
        <taxon>Eukaryota</taxon>
        <taxon>Metazoa</taxon>
        <taxon>Ecdysozoa</taxon>
        <taxon>Arthropoda</taxon>
        <taxon>Chelicerata</taxon>
        <taxon>Arachnida</taxon>
        <taxon>Araneae</taxon>
        <taxon>Araneomorphae</taxon>
        <taxon>Entelegynae</taxon>
        <taxon>Araneoidea</taxon>
        <taxon>Araneidae</taxon>
        <taxon>Araneus</taxon>
    </lineage>
</organism>
<evidence type="ECO:0000313" key="1">
    <source>
        <dbReference type="EMBL" id="GBL83437.1"/>
    </source>
</evidence>
<proteinExistence type="predicted"/>
<dbReference type="EMBL" id="BGPR01157621">
    <property type="protein sequence ID" value="GBL83437.1"/>
    <property type="molecule type" value="Genomic_DNA"/>
</dbReference>